<dbReference type="Proteomes" id="UP000257123">
    <property type="component" value="Unassembled WGS sequence"/>
</dbReference>
<dbReference type="EMBL" id="NMUE01000055">
    <property type="protein sequence ID" value="RFA93801.1"/>
    <property type="molecule type" value="Genomic_DNA"/>
</dbReference>
<reference evidence="3 4" key="1">
    <citation type="submission" date="2017-07" db="EMBL/GenBank/DDBJ databases">
        <title>Draft genome sequence of aerobic hyperthermophilic archaea, Pyrobaculum aerophilum YKB31 and YKB32.</title>
        <authorList>
            <person name="Mochizuki T."/>
            <person name="Berliner A.J."/>
            <person name="Yoshida-Takashima Y."/>
            <person name="Takaki Y."/>
            <person name="Nunoura T."/>
            <person name="Takai K."/>
        </authorList>
    </citation>
    <scope>NUCLEOTIDE SEQUENCE [LARGE SCALE GENOMIC DNA]</scope>
    <source>
        <strain evidence="1 4">YKB31</strain>
        <strain evidence="2 3">YKB32</strain>
    </source>
</reference>
<evidence type="ECO:0000313" key="2">
    <source>
        <dbReference type="EMBL" id="RFA98649.1"/>
    </source>
</evidence>
<organism evidence="1 4">
    <name type="scientific">Pyrobaculum aerophilum</name>
    <dbReference type="NCBI Taxonomy" id="13773"/>
    <lineage>
        <taxon>Archaea</taxon>
        <taxon>Thermoproteota</taxon>
        <taxon>Thermoprotei</taxon>
        <taxon>Thermoproteales</taxon>
        <taxon>Thermoproteaceae</taxon>
        <taxon>Pyrobaculum</taxon>
    </lineage>
</organism>
<dbReference type="RefSeq" id="WP_116421907.1">
    <property type="nucleotide sequence ID" value="NZ_NMUE01000055.1"/>
</dbReference>
<evidence type="ECO:0000313" key="4">
    <source>
        <dbReference type="Proteomes" id="UP000257123"/>
    </source>
</evidence>
<dbReference type="AlphaFoldDB" id="A0A371QUY0"/>
<dbReference type="OrthoDB" id="28714at2157"/>
<sequence length="170" mass="19030">MEGAEVEYRAVLSLIYADMASDLDDVVIVFENSPSCISMASAITALLMARGKRVEAVPAAQFRNSARHALFLMGPYRDDLAEAVASLLPYVERVAILHTPAYYAVEELADFPKLIEGREVRYAVREDPGEITIYKVTAREGELKKSEVARRKLSATELKIIRRYEMLNST</sequence>
<gene>
    <name evidence="1" type="ORF">CGL51_12220</name>
    <name evidence="2" type="ORF">CGL52_06400</name>
</gene>
<accession>A0A371QUY0</accession>
<proteinExistence type="predicted"/>
<evidence type="ECO:0000313" key="3">
    <source>
        <dbReference type="Proteomes" id="UP000256877"/>
    </source>
</evidence>
<comment type="caution">
    <text evidence="1">The sequence shown here is derived from an EMBL/GenBank/DDBJ whole genome shotgun (WGS) entry which is preliminary data.</text>
</comment>
<dbReference type="EMBL" id="NMUF01000014">
    <property type="protein sequence ID" value="RFA98649.1"/>
    <property type="molecule type" value="Genomic_DNA"/>
</dbReference>
<protein>
    <submittedName>
        <fullName evidence="1">Uncharacterized protein</fullName>
    </submittedName>
</protein>
<name>A0A371QUY0_9CREN</name>
<dbReference type="Proteomes" id="UP000256877">
    <property type="component" value="Unassembled WGS sequence"/>
</dbReference>
<evidence type="ECO:0000313" key="1">
    <source>
        <dbReference type="EMBL" id="RFA93801.1"/>
    </source>
</evidence>